<accession>A0A376P2F2</accession>
<evidence type="ECO:0000259" key="2">
    <source>
        <dbReference type="Pfam" id="PF06890"/>
    </source>
</evidence>
<evidence type="ECO:0000313" key="3">
    <source>
        <dbReference type="EMBL" id="STH72708.1"/>
    </source>
</evidence>
<name>A0A376P2F2_ECOLX</name>
<dbReference type="EMBL" id="UGBT01000002">
    <property type="protein sequence ID" value="STH72708.1"/>
    <property type="molecule type" value="Genomic_DNA"/>
</dbReference>
<dbReference type="InterPro" id="IPR053861">
    <property type="entry name" value="Phage_Mu_Gp45_N"/>
</dbReference>
<feature type="transmembrane region" description="Helical" evidence="1">
    <location>
        <begin position="58"/>
        <end position="76"/>
    </location>
</feature>
<gene>
    <name evidence="3" type="ORF">NCTC11341_04400</name>
</gene>
<dbReference type="Proteomes" id="UP000254428">
    <property type="component" value="Unassembled WGS sequence"/>
</dbReference>
<evidence type="ECO:0000313" key="4">
    <source>
        <dbReference type="Proteomes" id="UP000254428"/>
    </source>
</evidence>
<protein>
    <submittedName>
        <fullName evidence="3">Putative phage baseplate protein</fullName>
    </submittedName>
</protein>
<dbReference type="Pfam" id="PF06890">
    <property type="entry name" value="Phage_Mu_Gp45"/>
    <property type="match status" value="1"/>
</dbReference>
<dbReference type="AlphaFoldDB" id="A0A376P2F2"/>
<keyword evidence="1" id="KW-0812">Transmembrane</keyword>
<organism evidence="3 4">
    <name type="scientific">Escherichia coli</name>
    <dbReference type="NCBI Taxonomy" id="562"/>
    <lineage>
        <taxon>Bacteria</taxon>
        <taxon>Pseudomonadati</taxon>
        <taxon>Pseudomonadota</taxon>
        <taxon>Gammaproteobacteria</taxon>
        <taxon>Enterobacterales</taxon>
        <taxon>Enterobacteriaceae</taxon>
        <taxon>Escherichia</taxon>
    </lineage>
</organism>
<feature type="domain" description="Bacteriophage Mu Gp45 N-terminal" evidence="2">
    <location>
        <begin position="12"/>
        <end position="64"/>
    </location>
</feature>
<keyword evidence="1" id="KW-1133">Transmembrane helix</keyword>
<sequence>MNGFSLRNLISRAVITAVDSARKCQSVGLKMIAGDQKQHVEHLEPYGFTSAAQNGAEGVALFPAAIVLMVWLWSWLTDVTG</sequence>
<proteinExistence type="predicted"/>
<evidence type="ECO:0000256" key="1">
    <source>
        <dbReference type="SAM" id="Phobius"/>
    </source>
</evidence>
<keyword evidence="1" id="KW-0472">Membrane</keyword>
<reference evidence="3 4" key="1">
    <citation type="submission" date="2018-06" db="EMBL/GenBank/DDBJ databases">
        <authorList>
            <consortium name="Pathogen Informatics"/>
            <person name="Doyle S."/>
        </authorList>
    </citation>
    <scope>NUCLEOTIDE SEQUENCE [LARGE SCALE GENOMIC DNA]</scope>
    <source>
        <strain evidence="3 4">NCTC11341</strain>
    </source>
</reference>